<dbReference type="EMBL" id="MU007010">
    <property type="protein sequence ID" value="KAF2436664.1"/>
    <property type="molecule type" value="Genomic_DNA"/>
</dbReference>
<dbReference type="PANTHER" id="PTHR42085:SF2">
    <property type="entry name" value="F-BOX DOMAIN-CONTAINING PROTEIN"/>
    <property type="match status" value="1"/>
</dbReference>
<proteinExistence type="predicted"/>
<accession>A0A9P4P4X6</accession>
<organism evidence="2 3">
    <name type="scientific">Tothia fuscella</name>
    <dbReference type="NCBI Taxonomy" id="1048955"/>
    <lineage>
        <taxon>Eukaryota</taxon>
        <taxon>Fungi</taxon>
        <taxon>Dikarya</taxon>
        <taxon>Ascomycota</taxon>
        <taxon>Pezizomycotina</taxon>
        <taxon>Dothideomycetes</taxon>
        <taxon>Pleosporomycetidae</taxon>
        <taxon>Venturiales</taxon>
        <taxon>Cylindrosympodiaceae</taxon>
        <taxon>Tothia</taxon>
    </lineage>
</organism>
<sequence length="265" mass="30349">MSNNTSKPAQMVATPTKRMREDDESYSDRPSKKSKSPLTLPIIFLHPWPSNNYIYSSSSSSPSKRNEPSPLVRLPGEIRNQIYGHLFDQYSLKRHDIINVPSGTDSRIFAYRPRYYSFSERTRRDTAFALYGSCKQLRKETSNLYLRCLSFATDETERGFGATKAFLDTLPPATRDNIRKLWVSGKSSVGDIPEEEIVQSARDIKGFHADCVVLFSYNNGSYLSVRHRDFDSFYDSQVNIKMKPSDEGLVMAKDLEDWKTLGRII</sequence>
<dbReference type="Proteomes" id="UP000800235">
    <property type="component" value="Unassembled WGS sequence"/>
</dbReference>
<evidence type="ECO:0000313" key="2">
    <source>
        <dbReference type="EMBL" id="KAF2436664.1"/>
    </source>
</evidence>
<protein>
    <submittedName>
        <fullName evidence="2">Uncharacterized protein</fullName>
    </submittedName>
</protein>
<feature type="compositionally biased region" description="Basic and acidic residues" evidence="1">
    <location>
        <begin position="18"/>
        <end position="31"/>
    </location>
</feature>
<name>A0A9P4P4X6_9PEZI</name>
<feature type="region of interest" description="Disordered" evidence="1">
    <location>
        <begin position="1"/>
        <end position="36"/>
    </location>
</feature>
<reference evidence="2" key="1">
    <citation type="journal article" date="2020" name="Stud. Mycol.">
        <title>101 Dothideomycetes genomes: a test case for predicting lifestyles and emergence of pathogens.</title>
        <authorList>
            <person name="Haridas S."/>
            <person name="Albert R."/>
            <person name="Binder M."/>
            <person name="Bloem J."/>
            <person name="Labutti K."/>
            <person name="Salamov A."/>
            <person name="Andreopoulos B."/>
            <person name="Baker S."/>
            <person name="Barry K."/>
            <person name="Bills G."/>
            <person name="Bluhm B."/>
            <person name="Cannon C."/>
            <person name="Castanera R."/>
            <person name="Culley D."/>
            <person name="Daum C."/>
            <person name="Ezra D."/>
            <person name="Gonzalez J."/>
            <person name="Henrissat B."/>
            <person name="Kuo A."/>
            <person name="Liang C."/>
            <person name="Lipzen A."/>
            <person name="Lutzoni F."/>
            <person name="Magnuson J."/>
            <person name="Mondo S."/>
            <person name="Nolan M."/>
            <person name="Ohm R."/>
            <person name="Pangilinan J."/>
            <person name="Park H.-J."/>
            <person name="Ramirez L."/>
            <person name="Alfaro M."/>
            <person name="Sun H."/>
            <person name="Tritt A."/>
            <person name="Yoshinaga Y."/>
            <person name="Zwiers L.-H."/>
            <person name="Turgeon B."/>
            <person name="Goodwin S."/>
            <person name="Spatafora J."/>
            <person name="Crous P."/>
            <person name="Grigoriev I."/>
        </authorList>
    </citation>
    <scope>NUCLEOTIDE SEQUENCE</scope>
    <source>
        <strain evidence="2">CBS 130266</strain>
    </source>
</reference>
<comment type="caution">
    <text evidence="2">The sequence shown here is derived from an EMBL/GenBank/DDBJ whole genome shotgun (WGS) entry which is preliminary data.</text>
</comment>
<dbReference type="OrthoDB" id="72726at2759"/>
<dbReference type="InterPro" id="IPR038883">
    <property type="entry name" value="AN11006-like"/>
</dbReference>
<evidence type="ECO:0000313" key="3">
    <source>
        <dbReference type="Proteomes" id="UP000800235"/>
    </source>
</evidence>
<dbReference type="PANTHER" id="PTHR42085">
    <property type="entry name" value="F-BOX DOMAIN-CONTAINING PROTEIN"/>
    <property type="match status" value="1"/>
</dbReference>
<keyword evidence="3" id="KW-1185">Reference proteome</keyword>
<evidence type="ECO:0000256" key="1">
    <source>
        <dbReference type="SAM" id="MobiDB-lite"/>
    </source>
</evidence>
<gene>
    <name evidence="2" type="ORF">EJ08DRAFT_655633</name>
</gene>
<dbReference type="AlphaFoldDB" id="A0A9P4P4X6"/>